<organism evidence="2 3">
    <name type="scientific">Brevibacterium rongguiense</name>
    <dbReference type="NCBI Taxonomy" id="2695267"/>
    <lineage>
        <taxon>Bacteria</taxon>
        <taxon>Bacillati</taxon>
        <taxon>Actinomycetota</taxon>
        <taxon>Actinomycetes</taxon>
        <taxon>Micrococcales</taxon>
        <taxon>Brevibacteriaceae</taxon>
        <taxon>Brevibacterium</taxon>
    </lineage>
</organism>
<dbReference type="InterPro" id="IPR017195">
    <property type="entry name" value="ABC_thiamin-permease_prd"/>
</dbReference>
<dbReference type="AlphaFoldDB" id="A0A6N9H7R8"/>
<comment type="caution">
    <text evidence="2">The sequence shown here is derived from an EMBL/GenBank/DDBJ whole genome shotgun (WGS) entry which is preliminary data.</text>
</comment>
<feature type="transmembrane region" description="Helical" evidence="1">
    <location>
        <begin position="157"/>
        <end position="181"/>
    </location>
</feature>
<gene>
    <name evidence="2" type="ORF">GSY69_08110</name>
</gene>
<sequence length="202" mass="20949">MTAPTSDRRARPAYAWRVVDIVVAAVLAVACGLIFTLWSASWSVMQVPFAAFPPAGGLLTGGWVIAGPLAGLIIRKPGAALFCELLAAVIEAALGSQFGLGAVFSGLLQGAGAELAFALFAYRRFTLPVGLLSGALAGLALGIHEAIIYYAEWATMWKFVFFIATTISGALIAGLVSWLAMKAVAKTGALSAFAAGRSNREV</sequence>
<dbReference type="Pfam" id="PF09819">
    <property type="entry name" value="ABC_cobalt"/>
    <property type="match status" value="1"/>
</dbReference>
<dbReference type="RefSeq" id="WP_160953355.1">
    <property type="nucleotide sequence ID" value="NZ_WWEQ01000029.1"/>
</dbReference>
<keyword evidence="1" id="KW-0472">Membrane</keyword>
<accession>A0A6N9H7R8</accession>
<keyword evidence="3" id="KW-1185">Reference proteome</keyword>
<protein>
    <submittedName>
        <fullName evidence="2">Uncharacterized protein</fullName>
    </submittedName>
</protein>
<feature type="transmembrane region" description="Helical" evidence="1">
    <location>
        <begin position="21"/>
        <end position="41"/>
    </location>
</feature>
<dbReference type="Proteomes" id="UP000469215">
    <property type="component" value="Unassembled WGS sequence"/>
</dbReference>
<reference evidence="2 3" key="1">
    <citation type="submission" date="2020-01" db="EMBL/GenBank/DDBJ databases">
        <authorList>
            <person name="Deng T."/>
        </authorList>
    </citation>
    <scope>NUCLEOTIDE SEQUENCE [LARGE SCALE GENOMIC DNA]</scope>
    <source>
        <strain evidence="2 3">5221</strain>
    </source>
</reference>
<name>A0A6N9H7R8_9MICO</name>
<evidence type="ECO:0000256" key="1">
    <source>
        <dbReference type="SAM" id="Phobius"/>
    </source>
</evidence>
<dbReference type="EMBL" id="WWEQ01000029">
    <property type="protein sequence ID" value="MYM19931.1"/>
    <property type="molecule type" value="Genomic_DNA"/>
</dbReference>
<feature type="transmembrane region" description="Helical" evidence="1">
    <location>
        <begin position="47"/>
        <end position="66"/>
    </location>
</feature>
<proteinExistence type="predicted"/>
<evidence type="ECO:0000313" key="2">
    <source>
        <dbReference type="EMBL" id="MYM19931.1"/>
    </source>
</evidence>
<dbReference type="PIRSF" id="PIRSF037394">
    <property type="entry name" value="ABC_thiamine-permease_YkoE_prd"/>
    <property type="match status" value="1"/>
</dbReference>
<keyword evidence="1" id="KW-1133">Transmembrane helix</keyword>
<feature type="transmembrane region" description="Helical" evidence="1">
    <location>
        <begin position="129"/>
        <end position="151"/>
    </location>
</feature>
<keyword evidence="1" id="KW-0812">Transmembrane</keyword>
<feature type="transmembrane region" description="Helical" evidence="1">
    <location>
        <begin position="78"/>
        <end position="96"/>
    </location>
</feature>
<evidence type="ECO:0000313" key="3">
    <source>
        <dbReference type="Proteomes" id="UP000469215"/>
    </source>
</evidence>